<name>A0ABS0BWD8_9GAMM</name>
<proteinExistence type="predicted"/>
<evidence type="ECO:0008006" key="4">
    <source>
        <dbReference type="Google" id="ProtNLM"/>
    </source>
</evidence>
<dbReference type="RefSeq" id="WP_185977526.1">
    <property type="nucleotide sequence ID" value="NZ_JACBGI020000003.1"/>
</dbReference>
<dbReference type="Proteomes" id="UP001193680">
    <property type="component" value="Unassembled WGS sequence"/>
</dbReference>
<evidence type="ECO:0000313" key="3">
    <source>
        <dbReference type="Proteomes" id="UP001193680"/>
    </source>
</evidence>
<reference evidence="2 3" key="2">
    <citation type="submission" date="2020-11" db="EMBL/GenBank/DDBJ databases">
        <title>Sulfur oxidizing isolate from Hospital Hole Sinkhole.</title>
        <authorList>
            <person name="Scott K.M."/>
        </authorList>
    </citation>
    <scope>NUCLEOTIDE SEQUENCE [LARGE SCALE GENOMIC DNA]</scope>
    <source>
        <strain evidence="2 3">HH1</strain>
    </source>
</reference>
<protein>
    <recommendedName>
        <fullName evidence="4">Pilus assembly protein PilP</fullName>
    </recommendedName>
</protein>
<evidence type="ECO:0000313" key="2">
    <source>
        <dbReference type="EMBL" id="MBF6057380.1"/>
    </source>
</evidence>
<keyword evidence="3" id="KW-1185">Reference proteome</keyword>
<sequence>MSYSLHAYAEPEDINVEQLQKNALQMLKQLPDGVSGKAHQQVQQLFDYYGNLNENSRLSSETVSERETTGRQQNLSPQRSGLEREGLDDADVASSALQDRQWSYSPEASRDPFALTPRLMRSKRSAAGRKPAQTEYSFTRLTTDIKLPKLSLRGLIIKSENDKAAVLEVGSLGTYIVREGDTVSIPDGGFNNVIKVTRIDRLSLLIEVGKLGEVIVVR</sequence>
<feature type="compositionally biased region" description="Polar residues" evidence="1">
    <location>
        <begin position="95"/>
        <end position="106"/>
    </location>
</feature>
<organism evidence="2 3">
    <name type="scientific">Thiomicrorhabdus heinhorstiae</name>
    <dbReference type="NCBI Taxonomy" id="2748010"/>
    <lineage>
        <taxon>Bacteria</taxon>
        <taxon>Pseudomonadati</taxon>
        <taxon>Pseudomonadota</taxon>
        <taxon>Gammaproteobacteria</taxon>
        <taxon>Thiotrichales</taxon>
        <taxon>Piscirickettsiaceae</taxon>
        <taxon>Thiomicrorhabdus</taxon>
    </lineage>
</organism>
<feature type="region of interest" description="Disordered" evidence="1">
    <location>
        <begin position="57"/>
        <end position="133"/>
    </location>
</feature>
<dbReference type="EMBL" id="JACBGI020000003">
    <property type="protein sequence ID" value="MBF6057380.1"/>
    <property type="molecule type" value="Genomic_DNA"/>
</dbReference>
<comment type="caution">
    <text evidence="2">The sequence shown here is derived from an EMBL/GenBank/DDBJ whole genome shotgun (WGS) entry which is preliminary data.</text>
</comment>
<gene>
    <name evidence="2" type="ORF">H8792_003410</name>
</gene>
<feature type="compositionally biased region" description="Polar residues" evidence="1">
    <location>
        <begin position="70"/>
        <end position="79"/>
    </location>
</feature>
<evidence type="ECO:0000256" key="1">
    <source>
        <dbReference type="SAM" id="MobiDB-lite"/>
    </source>
</evidence>
<accession>A0ABS0BWD8</accession>
<reference evidence="2 3" key="1">
    <citation type="submission" date="2020-06" db="EMBL/GenBank/DDBJ databases">
        <authorList>
            <person name="Scott K."/>
        </authorList>
    </citation>
    <scope>NUCLEOTIDE SEQUENCE [LARGE SCALE GENOMIC DNA]</scope>
    <source>
        <strain evidence="2 3">HH1</strain>
    </source>
</reference>